<dbReference type="STRING" id="1618583.US75_C0004G0013"/>
<keyword evidence="2" id="KW-0548">Nucleotidyltransferase</keyword>
<accession>A0A0G0L5J4</accession>
<dbReference type="Gene3D" id="1.20.272.10">
    <property type="match status" value="1"/>
</dbReference>
<protein>
    <recommendedName>
        <fullName evidence="7">DNA polymerase III delta N-terminal domain-containing protein</fullName>
    </recommendedName>
</protein>
<name>A0A0G0L5J4_9BACT</name>
<dbReference type="AlphaFoldDB" id="A0A0G0L5J4"/>
<keyword evidence="1" id="KW-0808">Transferase</keyword>
<evidence type="ECO:0000256" key="4">
    <source>
        <dbReference type="ARBA" id="ARBA00022932"/>
    </source>
</evidence>
<sequence length="222" mass="25945">MNIYLIHGDNNLASYDRLQEYVNKGKGRGWEVTEIEDKELNTIDILRSNSLFGNKRLVVIINYLLLNSQIIKYINTSDDDVEVIIYNKTPIPISFIKQLTRVKNNEVFPLSKYLWKFIDSFYPGNVKNCLIYFHKSLENDPVELVFTILIGQLRDIFLALYSDEILPYPPWRLGNIKRQAGFFGKEKIKMTIDELAKIDIKVKTSSADLKDELDLFIMRKLE</sequence>
<dbReference type="GO" id="GO:0003677">
    <property type="term" value="F:DNA binding"/>
    <property type="evidence" value="ECO:0007669"/>
    <property type="project" value="InterPro"/>
</dbReference>
<dbReference type="InterPro" id="IPR027417">
    <property type="entry name" value="P-loop_NTPase"/>
</dbReference>
<evidence type="ECO:0000256" key="1">
    <source>
        <dbReference type="ARBA" id="ARBA00022679"/>
    </source>
</evidence>
<evidence type="ECO:0000313" key="6">
    <source>
        <dbReference type="Proteomes" id="UP000034096"/>
    </source>
</evidence>
<dbReference type="EMBL" id="LBUE01000004">
    <property type="protein sequence ID" value="KKQ56659.1"/>
    <property type="molecule type" value="Genomic_DNA"/>
</dbReference>
<proteinExistence type="predicted"/>
<dbReference type="GO" id="GO:0006261">
    <property type="term" value="P:DNA-templated DNA replication"/>
    <property type="evidence" value="ECO:0007669"/>
    <property type="project" value="TreeGrafter"/>
</dbReference>
<dbReference type="PANTHER" id="PTHR34388">
    <property type="entry name" value="DNA POLYMERASE III SUBUNIT DELTA"/>
    <property type="match status" value="1"/>
</dbReference>
<dbReference type="Gene3D" id="3.40.50.300">
    <property type="entry name" value="P-loop containing nucleotide triphosphate hydrolases"/>
    <property type="match status" value="1"/>
</dbReference>
<dbReference type="GO" id="GO:0003887">
    <property type="term" value="F:DNA-directed DNA polymerase activity"/>
    <property type="evidence" value="ECO:0007669"/>
    <property type="project" value="UniProtKB-KW"/>
</dbReference>
<dbReference type="GO" id="GO:0009360">
    <property type="term" value="C:DNA polymerase III complex"/>
    <property type="evidence" value="ECO:0007669"/>
    <property type="project" value="TreeGrafter"/>
</dbReference>
<dbReference type="PANTHER" id="PTHR34388:SF1">
    <property type="entry name" value="DNA POLYMERASE III SUBUNIT DELTA"/>
    <property type="match status" value="1"/>
</dbReference>
<gene>
    <name evidence="5" type="ORF">US75_C0004G0013</name>
</gene>
<dbReference type="Proteomes" id="UP000034096">
    <property type="component" value="Unassembled WGS sequence"/>
</dbReference>
<evidence type="ECO:0000256" key="3">
    <source>
        <dbReference type="ARBA" id="ARBA00022705"/>
    </source>
</evidence>
<keyword evidence="4" id="KW-0239">DNA-directed DNA polymerase</keyword>
<reference evidence="5 6" key="1">
    <citation type="journal article" date="2015" name="Nature">
        <title>rRNA introns, odd ribosomes, and small enigmatic genomes across a large radiation of phyla.</title>
        <authorList>
            <person name="Brown C.T."/>
            <person name="Hug L.A."/>
            <person name="Thomas B.C."/>
            <person name="Sharon I."/>
            <person name="Castelle C.J."/>
            <person name="Singh A."/>
            <person name="Wilkins M.J."/>
            <person name="Williams K.H."/>
            <person name="Banfield J.F."/>
        </authorList>
    </citation>
    <scope>NUCLEOTIDE SEQUENCE [LARGE SCALE GENOMIC DNA]</scope>
</reference>
<keyword evidence="3" id="KW-0235">DNA replication</keyword>
<dbReference type="InterPro" id="IPR005790">
    <property type="entry name" value="DNA_polIII_delta"/>
</dbReference>
<evidence type="ECO:0000256" key="2">
    <source>
        <dbReference type="ARBA" id="ARBA00022695"/>
    </source>
</evidence>
<organism evidence="5 6">
    <name type="scientific">Candidatus Woesebacteria bacterium GW2011_GWC1_38_13</name>
    <dbReference type="NCBI Taxonomy" id="1618583"/>
    <lineage>
        <taxon>Bacteria</taxon>
        <taxon>Candidatus Woeseibacteriota</taxon>
    </lineage>
</organism>
<evidence type="ECO:0000313" key="5">
    <source>
        <dbReference type="EMBL" id="KKQ56659.1"/>
    </source>
</evidence>
<comment type="caution">
    <text evidence="5">The sequence shown here is derived from an EMBL/GenBank/DDBJ whole genome shotgun (WGS) entry which is preliminary data.</text>
</comment>
<evidence type="ECO:0008006" key="7">
    <source>
        <dbReference type="Google" id="ProtNLM"/>
    </source>
</evidence>